<keyword evidence="2" id="KW-1185">Reference proteome</keyword>
<gene>
    <name evidence="1" type="ORF">B4915_02145</name>
</gene>
<dbReference type="EMBL" id="MWZD01000013">
    <property type="protein sequence ID" value="PRI11900.1"/>
    <property type="molecule type" value="Genomic_DNA"/>
</dbReference>
<accession>A0A2S9QQM8</accession>
<organism evidence="1 2">
    <name type="scientific">Leucobacter massiliensis</name>
    <dbReference type="NCBI Taxonomy" id="1686285"/>
    <lineage>
        <taxon>Bacteria</taxon>
        <taxon>Bacillati</taxon>
        <taxon>Actinomycetota</taxon>
        <taxon>Actinomycetes</taxon>
        <taxon>Micrococcales</taxon>
        <taxon>Microbacteriaceae</taxon>
        <taxon>Leucobacter</taxon>
    </lineage>
</organism>
<dbReference type="Proteomes" id="UP000238650">
    <property type="component" value="Unassembled WGS sequence"/>
</dbReference>
<name>A0A2S9QQM8_9MICO</name>
<reference evidence="1 2" key="1">
    <citation type="journal article" date="2017" name="New Microbes New Infect">
        <title>Genome sequence of 'Leucobacter massiliensis' sp. nov. isolated from human pharynx after travel to the 2014 Hajj.</title>
        <authorList>
            <person name="Leangapichart T."/>
            <person name="Gautret P."/>
            <person name="Nguyen T.T."/>
            <person name="Armstrong N."/>
            <person name="Rolain J.M."/>
        </authorList>
    </citation>
    <scope>NUCLEOTIDE SEQUENCE [LARGE SCALE GENOMIC DNA]</scope>
    <source>
        <strain evidence="1 2">122RC15</strain>
    </source>
</reference>
<proteinExistence type="predicted"/>
<evidence type="ECO:0000313" key="1">
    <source>
        <dbReference type="EMBL" id="PRI11900.1"/>
    </source>
</evidence>
<comment type="caution">
    <text evidence="1">The sequence shown here is derived from an EMBL/GenBank/DDBJ whole genome shotgun (WGS) entry which is preliminary data.</text>
</comment>
<evidence type="ECO:0000313" key="2">
    <source>
        <dbReference type="Proteomes" id="UP000238650"/>
    </source>
</evidence>
<protein>
    <submittedName>
        <fullName evidence="1">Uncharacterized protein</fullName>
    </submittedName>
</protein>
<dbReference type="AlphaFoldDB" id="A0A2S9QQM8"/>
<sequence length="108" mass="12139">MNRFEVEFDWPECHKPRCPHEHGEPERALGLMQQAVIESIENELRFETVTRPDRSCDDDSPEDTAMYTLASLLNTYNVHHAGTFVKAARLLLDAYPALVPALASIGGN</sequence>